<dbReference type="OrthoDB" id="10461390at2759"/>
<dbReference type="Gene3D" id="3.30.460.40">
    <property type="match status" value="1"/>
</dbReference>
<sequence>MHFNTHDGLLYKSIIRFSKLFQFHNLSYYIVGGYALIFHGVIRNTMDIDIIIAETDFQKAKQILMDVGYTNVLGDNLCARFEHECFLPVDLFTSPLYGPDPSKTNTTIYEEHIIFCNLPGKFSNIKGYHYLVSAIVLSSSIN</sequence>
<dbReference type="AlphaFoldDB" id="A0A816WG93"/>
<keyword evidence="1" id="KW-0812">Transmembrane</keyword>
<comment type="caution">
    <text evidence="3">The sequence shown here is derived from an EMBL/GenBank/DDBJ whole genome shotgun (WGS) entry which is preliminary data.</text>
</comment>
<evidence type="ECO:0000313" key="4">
    <source>
        <dbReference type="Proteomes" id="UP000663824"/>
    </source>
</evidence>
<evidence type="ECO:0000313" key="3">
    <source>
        <dbReference type="EMBL" id="CAF2125554.1"/>
    </source>
</evidence>
<gene>
    <name evidence="2" type="ORF">KQP761_LOCUS16413</name>
    <name evidence="3" type="ORF">MBJ925_LOCUS26695</name>
</gene>
<evidence type="ECO:0000313" key="2">
    <source>
        <dbReference type="EMBL" id="CAF1532775.1"/>
    </source>
</evidence>
<keyword evidence="1" id="KW-0472">Membrane</keyword>
<protein>
    <submittedName>
        <fullName evidence="3">Uncharacterized protein</fullName>
    </submittedName>
</protein>
<reference evidence="3" key="1">
    <citation type="submission" date="2021-02" db="EMBL/GenBank/DDBJ databases">
        <authorList>
            <person name="Nowell W R."/>
        </authorList>
    </citation>
    <scope>NUCLEOTIDE SEQUENCE</scope>
</reference>
<dbReference type="InterPro" id="IPR043519">
    <property type="entry name" value="NT_sf"/>
</dbReference>
<proteinExistence type="predicted"/>
<name>A0A816WG93_9BILA</name>
<dbReference type="EMBL" id="CAJNRE010014171">
    <property type="protein sequence ID" value="CAF2125554.1"/>
    <property type="molecule type" value="Genomic_DNA"/>
</dbReference>
<feature type="transmembrane region" description="Helical" evidence="1">
    <location>
        <begin position="26"/>
        <end position="42"/>
    </location>
</feature>
<keyword evidence="1" id="KW-1133">Transmembrane helix</keyword>
<evidence type="ECO:0000256" key="1">
    <source>
        <dbReference type="SAM" id="Phobius"/>
    </source>
</evidence>
<dbReference type="SUPFAM" id="SSF81301">
    <property type="entry name" value="Nucleotidyltransferase"/>
    <property type="match status" value="1"/>
</dbReference>
<dbReference type="Proteomes" id="UP000663834">
    <property type="component" value="Unassembled WGS sequence"/>
</dbReference>
<accession>A0A816WG93</accession>
<dbReference type="EMBL" id="CAJNOW010008236">
    <property type="protein sequence ID" value="CAF1532775.1"/>
    <property type="molecule type" value="Genomic_DNA"/>
</dbReference>
<organism evidence="3 4">
    <name type="scientific">Rotaria magnacalcarata</name>
    <dbReference type="NCBI Taxonomy" id="392030"/>
    <lineage>
        <taxon>Eukaryota</taxon>
        <taxon>Metazoa</taxon>
        <taxon>Spiralia</taxon>
        <taxon>Gnathifera</taxon>
        <taxon>Rotifera</taxon>
        <taxon>Eurotatoria</taxon>
        <taxon>Bdelloidea</taxon>
        <taxon>Philodinida</taxon>
        <taxon>Philodinidae</taxon>
        <taxon>Rotaria</taxon>
    </lineage>
</organism>
<dbReference type="Proteomes" id="UP000663824">
    <property type="component" value="Unassembled WGS sequence"/>
</dbReference>